<dbReference type="SUPFAM" id="SSF49464">
    <property type="entry name" value="Carboxypeptidase regulatory domain-like"/>
    <property type="match status" value="1"/>
</dbReference>
<gene>
    <name evidence="14" type="ORF">SAMN05421819_2472</name>
</gene>
<dbReference type="InterPro" id="IPR037066">
    <property type="entry name" value="Plug_dom_sf"/>
</dbReference>
<dbReference type="Pfam" id="PF00593">
    <property type="entry name" value="TonB_dep_Rec_b-barrel"/>
    <property type="match status" value="1"/>
</dbReference>
<dbReference type="OrthoDB" id="9800913at2"/>
<evidence type="ECO:0000256" key="5">
    <source>
        <dbReference type="ARBA" id="ARBA00022729"/>
    </source>
</evidence>
<dbReference type="InterPro" id="IPR000531">
    <property type="entry name" value="Beta-barrel_TonB"/>
</dbReference>
<comment type="similarity">
    <text evidence="10 11">Belongs to the TonB-dependent receptor family.</text>
</comment>
<organism evidence="14 15">
    <name type="scientific">Bryocella elongata</name>
    <dbReference type="NCBI Taxonomy" id="863522"/>
    <lineage>
        <taxon>Bacteria</taxon>
        <taxon>Pseudomonadati</taxon>
        <taxon>Acidobacteriota</taxon>
        <taxon>Terriglobia</taxon>
        <taxon>Terriglobales</taxon>
        <taxon>Acidobacteriaceae</taxon>
        <taxon>Bryocella</taxon>
    </lineage>
</organism>
<evidence type="ECO:0000256" key="10">
    <source>
        <dbReference type="PROSITE-ProRule" id="PRU01360"/>
    </source>
</evidence>
<keyword evidence="2 10" id="KW-0813">Transport</keyword>
<accession>A0A1H5Z666</accession>
<keyword evidence="4 10" id="KW-0812">Transmembrane</keyword>
<feature type="domain" description="TonB-dependent receptor-like beta-barrel" evidence="12">
    <location>
        <begin position="272"/>
        <end position="805"/>
    </location>
</feature>
<evidence type="ECO:0000256" key="2">
    <source>
        <dbReference type="ARBA" id="ARBA00022448"/>
    </source>
</evidence>
<proteinExistence type="inferred from homology"/>
<evidence type="ECO:0000256" key="7">
    <source>
        <dbReference type="ARBA" id="ARBA00023136"/>
    </source>
</evidence>
<dbReference type="AlphaFoldDB" id="A0A1H5Z666"/>
<dbReference type="GO" id="GO:0044718">
    <property type="term" value="P:siderophore transmembrane transport"/>
    <property type="evidence" value="ECO:0007669"/>
    <property type="project" value="TreeGrafter"/>
</dbReference>
<dbReference type="InterPro" id="IPR008969">
    <property type="entry name" value="CarboxyPept-like_regulatory"/>
</dbReference>
<evidence type="ECO:0000256" key="11">
    <source>
        <dbReference type="RuleBase" id="RU003357"/>
    </source>
</evidence>
<sequence>MNSFVSGRQRAAATFFPSRQSFRTAAITALSLLGFASAHAVVVRGRVTDALGAPLSGARVQLIENGKSVAFAYAGTDGSYEIRYSNGGRFTLLGSGAPYLPYVSPDFYGGATDVLEQPVVLALNTVRQDVSVSATGIPTPLPQLTAPVTVIPGDLFADQLGVSDLVRQSPGAFVVQTGQTGGVTSLFLRGGNSTANLVLIDGIPADDIGGIFDYGTVSSTAVGRMEIDRGPNSAMYGTDAGAGVVTIETPRGSTVKPVLNYSGDAGSLHEYRNEVNASGTLSRFDYFGAFSRLDSSNALPNDRYHDATSAVNLGYDFNGNTTLRVTLRNSDSATGLPGAHDFIGITNHAKQEDQDLYGGVTLENRYHDKWHNLVRYGIARKREQAYQYGNVGTPVTYTYSCGTNCTYNYTEYFGNVVTIRGANGYTATGQTSIYGSNSDQDSNRDQLYYQSDYSFSPHLIALFGFRYDKERGSFNDAEFFENEKVKRTNFEYNLQFQGEFKNRLFYSLGGAVEKNHLYGIAGTPRLGLSYVPVRPSLKAFHGTKLRANAATGVQEPSLALEYNSLYSQLLAMGDAADIAAYHIGKQSAERSRTYDVGVDQNIFGEKLVLKAGYFHNVFDRQLEAVTSSALVQYFNYPFIYNTSLYSAYLNSLAYRAQGAELELVWQPKPRFLLRGGYTFLDARVLQSFASDAVDANSGSPTTNPSYPTIAIGAESPLVGARPFRRAPNTGYFDAQYTYKHLGLQLLGAMASRSDDSTFLDYSDLYGGNSLLLPNRNLDFGYVKLDLGATYAWKYGVTVFAQVNNLLNDQHIGPIGFPGLPLTARAGLKLRLGGDK</sequence>
<name>A0A1H5Z666_9BACT</name>
<feature type="domain" description="TonB-dependent receptor plug" evidence="13">
    <location>
        <begin position="144"/>
        <end position="244"/>
    </location>
</feature>
<evidence type="ECO:0000256" key="8">
    <source>
        <dbReference type="ARBA" id="ARBA00023170"/>
    </source>
</evidence>
<evidence type="ECO:0000256" key="9">
    <source>
        <dbReference type="ARBA" id="ARBA00023237"/>
    </source>
</evidence>
<dbReference type="SUPFAM" id="SSF56935">
    <property type="entry name" value="Porins"/>
    <property type="match status" value="1"/>
</dbReference>
<comment type="subcellular location">
    <subcellularLocation>
        <location evidence="1 10">Cell outer membrane</location>
        <topology evidence="1 10">Multi-pass membrane protein</topology>
    </subcellularLocation>
</comment>
<dbReference type="PANTHER" id="PTHR30069:SF29">
    <property type="entry name" value="HEMOGLOBIN AND HEMOGLOBIN-HAPTOGLOBIN-BINDING PROTEIN 1-RELATED"/>
    <property type="match status" value="1"/>
</dbReference>
<dbReference type="GO" id="GO:0009279">
    <property type="term" value="C:cell outer membrane"/>
    <property type="evidence" value="ECO:0007669"/>
    <property type="project" value="UniProtKB-SubCell"/>
</dbReference>
<dbReference type="Pfam" id="PF07715">
    <property type="entry name" value="Plug"/>
    <property type="match status" value="1"/>
</dbReference>
<dbReference type="InterPro" id="IPR039426">
    <property type="entry name" value="TonB-dep_rcpt-like"/>
</dbReference>
<dbReference type="InterPro" id="IPR036942">
    <property type="entry name" value="Beta-barrel_TonB_sf"/>
</dbReference>
<evidence type="ECO:0000313" key="15">
    <source>
        <dbReference type="Proteomes" id="UP000236728"/>
    </source>
</evidence>
<reference evidence="14 15" key="1">
    <citation type="submission" date="2016-10" db="EMBL/GenBank/DDBJ databases">
        <authorList>
            <person name="de Groot N.N."/>
        </authorList>
    </citation>
    <scope>NUCLEOTIDE SEQUENCE [LARGE SCALE GENOMIC DNA]</scope>
    <source>
        <strain evidence="14 15">DSM 22489</strain>
    </source>
</reference>
<keyword evidence="5" id="KW-0732">Signal</keyword>
<evidence type="ECO:0000259" key="12">
    <source>
        <dbReference type="Pfam" id="PF00593"/>
    </source>
</evidence>
<dbReference type="RefSeq" id="WP_103933378.1">
    <property type="nucleotide sequence ID" value="NZ_FNVA01000004.1"/>
</dbReference>
<evidence type="ECO:0000313" key="14">
    <source>
        <dbReference type="EMBL" id="SEG31634.1"/>
    </source>
</evidence>
<dbReference type="InterPro" id="IPR012910">
    <property type="entry name" value="Plug_dom"/>
</dbReference>
<keyword evidence="9 10" id="KW-0998">Cell outer membrane</keyword>
<protein>
    <submittedName>
        <fullName evidence="14">Iron complex outermembrane recepter protein/vitamin B12 transporter</fullName>
    </submittedName>
</protein>
<keyword evidence="8" id="KW-0675">Receptor</keyword>
<dbReference type="Gene3D" id="2.40.170.20">
    <property type="entry name" value="TonB-dependent receptor, beta-barrel domain"/>
    <property type="match status" value="1"/>
</dbReference>
<evidence type="ECO:0000256" key="4">
    <source>
        <dbReference type="ARBA" id="ARBA00022692"/>
    </source>
</evidence>
<keyword evidence="7 10" id="KW-0472">Membrane</keyword>
<dbReference type="PANTHER" id="PTHR30069">
    <property type="entry name" value="TONB-DEPENDENT OUTER MEMBRANE RECEPTOR"/>
    <property type="match status" value="1"/>
</dbReference>
<dbReference type="PROSITE" id="PS52016">
    <property type="entry name" value="TONB_DEPENDENT_REC_3"/>
    <property type="match status" value="1"/>
</dbReference>
<evidence type="ECO:0000259" key="13">
    <source>
        <dbReference type="Pfam" id="PF07715"/>
    </source>
</evidence>
<keyword evidence="6 11" id="KW-0798">TonB box</keyword>
<keyword evidence="3 10" id="KW-1134">Transmembrane beta strand</keyword>
<keyword evidence="15" id="KW-1185">Reference proteome</keyword>
<dbReference type="GO" id="GO:0015344">
    <property type="term" value="F:siderophore uptake transmembrane transporter activity"/>
    <property type="evidence" value="ECO:0007669"/>
    <property type="project" value="TreeGrafter"/>
</dbReference>
<evidence type="ECO:0000256" key="6">
    <source>
        <dbReference type="ARBA" id="ARBA00023077"/>
    </source>
</evidence>
<dbReference type="EMBL" id="FNVA01000004">
    <property type="protein sequence ID" value="SEG31634.1"/>
    <property type="molecule type" value="Genomic_DNA"/>
</dbReference>
<evidence type="ECO:0000256" key="3">
    <source>
        <dbReference type="ARBA" id="ARBA00022452"/>
    </source>
</evidence>
<evidence type="ECO:0000256" key="1">
    <source>
        <dbReference type="ARBA" id="ARBA00004571"/>
    </source>
</evidence>
<dbReference type="Proteomes" id="UP000236728">
    <property type="component" value="Unassembled WGS sequence"/>
</dbReference>
<dbReference type="Gene3D" id="2.170.130.10">
    <property type="entry name" value="TonB-dependent receptor, plug domain"/>
    <property type="match status" value="1"/>
</dbReference>